<evidence type="ECO:0000256" key="4">
    <source>
        <dbReference type="ARBA" id="ARBA00022643"/>
    </source>
</evidence>
<comment type="function">
    <text evidence="10">Part of a membrane-bound complex that couples electron transfer with translocation of ions across the membrane.</text>
</comment>
<dbReference type="EMBL" id="JAGGJZ010000005">
    <property type="protein sequence ID" value="MBP1890168.1"/>
    <property type="molecule type" value="Genomic_DNA"/>
</dbReference>
<comment type="similarity">
    <text evidence="10">Belongs to the NqrB/RnfD family.</text>
</comment>
<comment type="caution">
    <text evidence="11">The sequence shown here is derived from an EMBL/GenBank/DDBJ whole genome shotgun (WGS) entry which is preliminary data.</text>
</comment>
<evidence type="ECO:0000313" key="11">
    <source>
        <dbReference type="EMBL" id="MBP1890168.1"/>
    </source>
</evidence>
<dbReference type="Proteomes" id="UP000783390">
    <property type="component" value="Unassembled WGS sequence"/>
</dbReference>
<keyword evidence="3 10" id="KW-0285">Flavoprotein</keyword>
<feature type="transmembrane region" description="Helical" evidence="10">
    <location>
        <begin position="220"/>
        <end position="238"/>
    </location>
</feature>
<dbReference type="RefSeq" id="WP_209797097.1">
    <property type="nucleotide sequence ID" value="NZ_JAGGJZ010000005.1"/>
</dbReference>
<keyword evidence="6 10" id="KW-1278">Translocase</keyword>
<reference evidence="11 12" key="1">
    <citation type="submission" date="2021-03" db="EMBL/GenBank/DDBJ databases">
        <title>Genomic Encyclopedia of Type Strains, Phase IV (KMG-IV): sequencing the most valuable type-strain genomes for metagenomic binning, comparative biology and taxonomic classification.</title>
        <authorList>
            <person name="Goeker M."/>
        </authorList>
    </citation>
    <scope>NUCLEOTIDE SEQUENCE [LARGE SCALE GENOMIC DNA]</scope>
    <source>
        <strain evidence="11 12">DSM 3984</strain>
    </source>
</reference>
<keyword evidence="1 10" id="KW-0813">Transport</keyword>
<keyword evidence="5 10" id="KW-0812">Transmembrane</keyword>
<dbReference type="PANTHER" id="PTHR30578">
    <property type="entry name" value="ELECTRON TRANSPORT COMPLEX PROTEIN RNFD"/>
    <property type="match status" value="1"/>
</dbReference>
<feature type="transmembrane region" description="Helical" evidence="10">
    <location>
        <begin position="244"/>
        <end position="261"/>
    </location>
</feature>
<keyword evidence="2 10" id="KW-0597">Phosphoprotein</keyword>
<feature type="transmembrane region" description="Helical" evidence="10">
    <location>
        <begin position="185"/>
        <end position="208"/>
    </location>
</feature>
<evidence type="ECO:0000256" key="1">
    <source>
        <dbReference type="ARBA" id="ARBA00022448"/>
    </source>
</evidence>
<proteinExistence type="inferred from homology"/>
<feature type="transmembrane region" description="Helical" evidence="10">
    <location>
        <begin position="61"/>
        <end position="78"/>
    </location>
</feature>
<name>A0ABS4F1N6_9CLOT</name>
<evidence type="ECO:0000256" key="10">
    <source>
        <dbReference type="HAMAP-Rule" id="MF_00462"/>
    </source>
</evidence>
<comment type="subcellular location">
    <subcellularLocation>
        <location evidence="10">Cell membrane</location>
        <topology evidence="10">Multi-pass membrane protein</topology>
    </subcellularLocation>
</comment>
<evidence type="ECO:0000256" key="9">
    <source>
        <dbReference type="ARBA" id="ARBA00023136"/>
    </source>
</evidence>
<keyword evidence="4 10" id="KW-0288">FMN</keyword>
<evidence type="ECO:0000256" key="2">
    <source>
        <dbReference type="ARBA" id="ARBA00022553"/>
    </source>
</evidence>
<evidence type="ECO:0000313" key="12">
    <source>
        <dbReference type="Proteomes" id="UP000783390"/>
    </source>
</evidence>
<keyword evidence="12" id="KW-1185">Reference proteome</keyword>
<dbReference type="EC" id="7.-.-.-" evidence="10"/>
<feature type="transmembrane region" description="Helical" evidence="10">
    <location>
        <begin position="85"/>
        <end position="104"/>
    </location>
</feature>
<comment type="subunit">
    <text evidence="10">The complex is composed of six subunits: RnfA, RnfB, RnfC, RnfD, RnfE and RnfG.</text>
</comment>
<sequence length="324" mass="34984">MSEVTSNDINKHNTEEVLNLTLSSSPHIRANNSVRTIMRDVIISLIPATVAGVYFFKTKALLVIITSIVSAVLTEYLYEKLTHKKITIGDLSAVVTGLLLAFNIPPTMPLWMVVLGNVFSVLVVKQFFGGIGHNIVNPALAGRAVLLACWPVQMTTWTLDGVTTATPLALLKNGNGDLPSLFNAFIGNVGGCIGETSALALIIGFIYLLYRKVILWEIPVFYVGTVAILTTVIGRDGFMTGNGIYEIFVGGLMLGAIFMATDYTTSPMTRKGQIVFAIGCGVIATIIRIIGGYPEGVSYSILIMNLFVPLIDKYMVPKPFGEAK</sequence>
<gene>
    <name evidence="10" type="primary">rnfD</name>
    <name evidence="11" type="ORF">J2Z53_001758</name>
</gene>
<keyword evidence="7 10" id="KW-0249">Electron transport</keyword>
<evidence type="ECO:0000256" key="5">
    <source>
        <dbReference type="ARBA" id="ARBA00022692"/>
    </source>
</evidence>
<feature type="transmembrane region" description="Helical" evidence="10">
    <location>
        <begin position="37"/>
        <end position="55"/>
    </location>
</feature>
<evidence type="ECO:0000256" key="7">
    <source>
        <dbReference type="ARBA" id="ARBA00022982"/>
    </source>
</evidence>
<comment type="cofactor">
    <cofactor evidence="10">
        <name>FMN</name>
        <dbReference type="ChEBI" id="CHEBI:58210"/>
    </cofactor>
</comment>
<dbReference type="HAMAP" id="MF_00462">
    <property type="entry name" value="RsxD_RnfD"/>
    <property type="match status" value="1"/>
</dbReference>
<evidence type="ECO:0000256" key="6">
    <source>
        <dbReference type="ARBA" id="ARBA00022967"/>
    </source>
</evidence>
<keyword evidence="10" id="KW-1003">Cell membrane</keyword>
<dbReference type="PANTHER" id="PTHR30578:SF0">
    <property type="entry name" value="ION-TRANSLOCATING OXIDOREDUCTASE COMPLEX SUBUNIT D"/>
    <property type="match status" value="1"/>
</dbReference>
<evidence type="ECO:0000256" key="8">
    <source>
        <dbReference type="ARBA" id="ARBA00022989"/>
    </source>
</evidence>
<dbReference type="InterPro" id="IPR011303">
    <property type="entry name" value="RnfD_bac"/>
</dbReference>
<dbReference type="Pfam" id="PF03116">
    <property type="entry name" value="NQR2_RnfD_RnfE"/>
    <property type="match status" value="1"/>
</dbReference>
<protein>
    <recommendedName>
        <fullName evidence="10">Ion-translocating oxidoreductase complex subunit D</fullName>
        <ecNumber evidence="10">7.-.-.-</ecNumber>
    </recommendedName>
    <alternativeName>
        <fullName evidence="10">Rnf electron transport complex subunit D</fullName>
    </alternativeName>
</protein>
<feature type="modified residue" description="FMN phosphoryl threonine" evidence="10">
    <location>
        <position position="166"/>
    </location>
</feature>
<keyword evidence="8 10" id="KW-1133">Transmembrane helix</keyword>
<keyword evidence="9 10" id="KW-0472">Membrane</keyword>
<accession>A0ABS4F1N6</accession>
<organism evidence="11 12">
    <name type="scientific">Clostridium moniliforme</name>
    <dbReference type="NCBI Taxonomy" id="39489"/>
    <lineage>
        <taxon>Bacteria</taxon>
        <taxon>Bacillati</taxon>
        <taxon>Bacillota</taxon>
        <taxon>Clostridia</taxon>
        <taxon>Eubacteriales</taxon>
        <taxon>Clostridiaceae</taxon>
        <taxon>Clostridium</taxon>
    </lineage>
</organism>
<dbReference type="InterPro" id="IPR004338">
    <property type="entry name" value="NqrB/RnfD"/>
</dbReference>
<feature type="transmembrane region" description="Helical" evidence="10">
    <location>
        <begin position="273"/>
        <end position="291"/>
    </location>
</feature>
<evidence type="ECO:0000256" key="3">
    <source>
        <dbReference type="ARBA" id="ARBA00022630"/>
    </source>
</evidence>